<accession>A0ABP3H5A0</accession>
<keyword evidence="4" id="KW-1185">Reference proteome</keyword>
<evidence type="ECO:0000256" key="2">
    <source>
        <dbReference type="SAM" id="SignalP"/>
    </source>
</evidence>
<keyword evidence="2" id="KW-0732">Signal</keyword>
<comment type="caution">
    <text evidence="3">The sequence shown here is derived from an EMBL/GenBank/DDBJ whole genome shotgun (WGS) entry which is preliminary data.</text>
</comment>
<name>A0ABP3H5A0_9ACTN</name>
<dbReference type="Proteomes" id="UP001501822">
    <property type="component" value="Unassembled WGS sequence"/>
</dbReference>
<feature type="signal peptide" evidence="2">
    <location>
        <begin position="1"/>
        <end position="22"/>
    </location>
</feature>
<organism evidence="3 4">
    <name type="scientific">Actinoallomurus spadix</name>
    <dbReference type="NCBI Taxonomy" id="79912"/>
    <lineage>
        <taxon>Bacteria</taxon>
        <taxon>Bacillati</taxon>
        <taxon>Actinomycetota</taxon>
        <taxon>Actinomycetes</taxon>
        <taxon>Streptosporangiales</taxon>
        <taxon>Thermomonosporaceae</taxon>
        <taxon>Actinoallomurus</taxon>
    </lineage>
</organism>
<evidence type="ECO:0000313" key="3">
    <source>
        <dbReference type="EMBL" id="GAA0362455.1"/>
    </source>
</evidence>
<feature type="region of interest" description="Disordered" evidence="1">
    <location>
        <begin position="70"/>
        <end position="92"/>
    </location>
</feature>
<evidence type="ECO:0000256" key="1">
    <source>
        <dbReference type="SAM" id="MobiDB-lite"/>
    </source>
</evidence>
<evidence type="ECO:0000313" key="4">
    <source>
        <dbReference type="Proteomes" id="UP001501822"/>
    </source>
</evidence>
<dbReference type="EMBL" id="BAAABM010000056">
    <property type="protein sequence ID" value="GAA0362455.1"/>
    <property type="molecule type" value="Genomic_DNA"/>
</dbReference>
<protein>
    <submittedName>
        <fullName evidence="3">Uncharacterized protein</fullName>
    </submittedName>
</protein>
<reference evidence="4" key="1">
    <citation type="journal article" date="2019" name="Int. J. Syst. Evol. Microbiol.">
        <title>The Global Catalogue of Microorganisms (GCM) 10K type strain sequencing project: providing services to taxonomists for standard genome sequencing and annotation.</title>
        <authorList>
            <consortium name="The Broad Institute Genomics Platform"/>
            <consortium name="The Broad Institute Genome Sequencing Center for Infectious Disease"/>
            <person name="Wu L."/>
            <person name="Ma J."/>
        </authorList>
    </citation>
    <scope>NUCLEOTIDE SEQUENCE [LARGE SCALE GENOMIC DNA]</scope>
    <source>
        <strain evidence="4">JCM 3146</strain>
    </source>
</reference>
<gene>
    <name evidence="3" type="ORF">GCM10010151_60600</name>
</gene>
<feature type="chain" id="PRO_5047363279" evidence="2">
    <location>
        <begin position="23"/>
        <end position="92"/>
    </location>
</feature>
<sequence length="92" mass="9669">MRNTLIPTTWAAACARPAMVSASGSTVVATSLSSLESRYASVEGGRVRPGGADLQTWHVLGMFPATQTNAQVKGAAEKRAGVGPYPWRPPEQ</sequence>
<proteinExistence type="predicted"/>